<dbReference type="Pfam" id="PF13986">
    <property type="entry name" value="DUF4224"/>
    <property type="match status" value="1"/>
</dbReference>
<keyword evidence="3" id="KW-1185">Reference proteome</keyword>
<dbReference type="RefSeq" id="WP_107338428.1">
    <property type="nucleotide sequence ID" value="NZ_PYYA01000047.1"/>
</dbReference>
<evidence type="ECO:0000259" key="1">
    <source>
        <dbReference type="Pfam" id="PF13986"/>
    </source>
</evidence>
<evidence type="ECO:0000313" key="2">
    <source>
        <dbReference type="EMBL" id="RSK76024.1"/>
    </source>
</evidence>
<dbReference type="InterPro" id="IPR025319">
    <property type="entry name" value="DUF4224"/>
</dbReference>
<protein>
    <submittedName>
        <fullName evidence="2">DUF4224 domain-containing protein</fullName>
    </submittedName>
</protein>
<accession>A0ABX9ZJ34</accession>
<feature type="domain" description="DUF4224" evidence="1">
    <location>
        <begin position="6"/>
        <end position="50"/>
    </location>
</feature>
<dbReference type="Proteomes" id="UP000270216">
    <property type="component" value="Unassembled WGS sequence"/>
</dbReference>
<gene>
    <name evidence="2" type="ORF">EJE83_21870</name>
</gene>
<dbReference type="EMBL" id="RWHX01000055">
    <property type="protein sequence ID" value="RSK76024.1"/>
    <property type="molecule type" value="Genomic_DNA"/>
</dbReference>
<evidence type="ECO:0000313" key="3">
    <source>
        <dbReference type="Proteomes" id="UP000270216"/>
    </source>
</evidence>
<reference evidence="2 3" key="1">
    <citation type="submission" date="2018-12" db="EMBL/GenBank/DDBJ databases">
        <title>Whole genome sequence of a Pandoraea apista isolate from a patient with cystic fibrosis.</title>
        <authorList>
            <person name="Kenna D.T."/>
            <person name="Turton J.F."/>
        </authorList>
    </citation>
    <scope>NUCLEOTIDE SEQUENCE [LARGE SCALE GENOMIC DNA]</scope>
    <source>
        <strain evidence="2 3">Pa13324</strain>
    </source>
</reference>
<sequence length="73" mass="8287">MTASLFLSVEELSELTGRRRRNNQVFALRSMGIEHRVRLDGHVLVLRAHVESLLGGRMPEKSSSDWNPVWSVA</sequence>
<name>A0ABX9ZJ34_9BURK</name>
<organism evidence="2 3">
    <name type="scientific">Pandoraea apista</name>
    <dbReference type="NCBI Taxonomy" id="93218"/>
    <lineage>
        <taxon>Bacteria</taxon>
        <taxon>Pseudomonadati</taxon>
        <taxon>Pseudomonadota</taxon>
        <taxon>Betaproteobacteria</taxon>
        <taxon>Burkholderiales</taxon>
        <taxon>Burkholderiaceae</taxon>
        <taxon>Pandoraea</taxon>
    </lineage>
</organism>
<comment type="caution">
    <text evidence="2">The sequence shown here is derived from an EMBL/GenBank/DDBJ whole genome shotgun (WGS) entry which is preliminary data.</text>
</comment>
<proteinExistence type="predicted"/>